<dbReference type="PROSITE" id="PS51257">
    <property type="entry name" value="PROKAR_LIPOPROTEIN"/>
    <property type="match status" value="1"/>
</dbReference>
<name>A0ABU9L3E1_9FLAO</name>
<dbReference type="RefSeq" id="WP_342160203.1">
    <property type="nucleotide sequence ID" value="NZ_JBCDNA010000002.1"/>
</dbReference>
<organism evidence="1 2">
    <name type="scientific">Lutimonas vermicola</name>
    <dbReference type="NCBI Taxonomy" id="414288"/>
    <lineage>
        <taxon>Bacteria</taxon>
        <taxon>Pseudomonadati</taxon>
        <taxon>Bacteroidota</taxon>
        <taxon>Flavobacteriia</taxon>
        <taxon>Flavobacteriales</taxon>
        <taxon>Flavobacteriaceae</taxon>
        <taxon>Lutimonas</taxon>
    </lineage>
</organism>
<gene>
    <name evidence="1" type="ORF">AABB81_09605</name>
</gene>
<proteinExistence type="predicted"/>
<protein>
    <submittedName>
        <fullName evidence="1">G-D-S-L family lipolytic protein</fullName>
    </submittedName>
</protein>
<keyword evidence="2" id="KW-1185">Reference proteome</keyword>
<dbReference type="SUPFAM" id="SSF52266">
    <property type="entry name" value="SGNH hydrolase"/>
    <property type="match status" value="2"/>
</dbReference>
<accession>A0ABU9L3E1</accession>
<evidence type="ECO:0000313" key="2">
    <source>
        <dbReference type="Proteomes" id="UP001474120"/>
    </source>
</evidence>
<dbReference type="InterPro" id="IPR036514">
    <property type="entry name" value="SGNH_hydro_sf"/>
</dbReference>
<comment type="caution">
    <text evidence="1">The sequence shown here is derived from an EMBL/GenBank/DDBJ whole genome shotgun (WGS) entry which is preliminary data.</text>
</comment>
<reference evidence="1 2" key="1">
    <citation type="submission" date="2024-04" db="EMBL/GenBank/DDBJ databases">
        <title>whole genome sequencing of Lutimonas vermicola strain IMCC1616.</title>
        <authorList>
            <person name="Bae S.S."/>
        </authorList>
    </citation>
    <scope>NUCLEOTIDE SEQUENCE [LARGE SCALE GENOMIC DNA]</scope>
    <source>
        <strain evidence="1 2">IMCC1616</strain>
    </source>
</reference>
<evidence type="ECO:0000313" key="1">
    <source>
        <dbReference type="EMBL" id="MEL4456149.1"/>
    </source>
</evidence>
<dbReference type="Gene3D" id="3.40.50.1110">
    <property type="entry name" value="SGNH hydrolase"/>
    <property type="match status" value="1"/>
</dbReference>
<dbReference type="EMBL" id="JBCDNA010000002">
    <property type="protein sequence ID" value="MEL4456149.1"/>
    <property type="molecule type" value="Genomic_DNA"/>
</dbReference>
<sequence length="517" mass="54941">MLRINYIWALLMVVALASCEQGKFDREIKPPVEVVSGEADFTNYVALGNSSTAGLADGALFIASQDNSYPNLLAQKMALAGGGEFSQPYMNDNVGGLLLGGTQPEGPFGPRLFFNGTGLGNLPGPPTTEVTNIQPGPYNNMGVPGARSFHLLAPGYGNVANLELGLANPYFVRMASSPDVRVLDDAMAANPTFFSLRIGANDVLGYASSGGDGSSEITDKNVFDGSMAAVIGTLASGGAKGIVANISNVLKHPFFTYVPFNPLDPSIPEYAEQIPLLNGFYSDLNKAFTGIGFPERSVVFSETEPSPIVIFDESLVNISGPLKQALMFVGGLDELTATILSSQYGQARQANEDDLILLTSQFAISEINTDYFEYLSGKGVPLELAGRLSVNGLTYPLGDTYVLVPSEQTEISEANIAFNQTIEQLASNAGLPVFDAYSLLDDIVVNGYASDGFTVTAEFIFGGLFSLDGIHLTARGNAVLANEMLKLIDESYDSNFEEAGALYDIGDFPTIYSPALR</sequence>
<dbReference type="Proteomes" id="UP001474120">
    <property type="component" value="Unassembled WGS sequence"/>
</dbReference>